<comment type="caution">
    <text evidence="10">The sequence shown here is derived from an EMBL/GenBank/DDBJ whole genome shotgun (WGS) entry which is preliminary data.</text>
</comment>
<dbReference type="GO" id="GO:0016020">
    <property type="term" value="C:membrane"/>
    <property type="evidence" value="ECO:0007669"/>
    <property type="project" value="UniProtKB-SubCell"/>
</dbReference>
<organism evidence="10 11">
    <name type="scientific">Buddleja alternifolia</name>
    <dbReference type="NCBI Taxonomy" id="168488"/>
    <lineage>
        <taxon>Eukaryota</taxon>
        <taxon>Viridiplantae</taxon>
        <taxon>Streptophyta</taxon>
        <taxon>Embryophyta</taxon>
        <taxon>Tracheophyta</taxon>
        <taxon>Spermatophyta</taxon>
        <taxon>Magnoliopsida</taxon>
        <taxon>eudicotyledons</taxon>
        <taxon>Gunneridae</taxon>
        <taxon>Pentapetalae</taxon>
        <taxon>asterids</taxon>
        <taxon>lamiids</taxon>
        <taxon>Lamiales</taxon>
        <taxon>Scrophulariaceae</taxon>
        <taxon>Buddlejeae</taxon>
        <taxon>Buddleja</taxon>
    </lineage>
</organism>
<reference evidence="10" key="1">
    <citation type="submission" date="2019-10" db="EMBL/GenBank/DDBJ databases">
        <authorList>
            <person name="Zhang R."/>
            <person name="Pan Y."/>
            <person name="Wang J."/>
            <person name="Ma R."/>
            <person name="Yu S."/>
        </authorList>
    </citation>
    <scope>NUCLEOTIDE SEQUENCE</scope>
    <source>
        <strain evidence="10">LA-IB0</strain>
        <tissue evidence="10">Leaf</tissue>
    </source>
</reference>
<keyword evidence="3" id="KW-0813">Transport</keyword>
<sequence>MRIEGGGLEVKKNRRVFGCWVFKELRGGGGGAWKEIMEVCIALSFPFLCISTARGFSRGINTLAIGSGYPKLPFQNHRPTTAYKFSKIQTENISVSRKNSNIQIPYFRHRCSGTTHILSAGRKYHLSYNDDSHAEPFWLNLMRDTIWSVRNLLQFLLEQPGQLKYIEWPSFQSTLKTATLTLVLVAVLIVALSSVDSALSYLLALYLRRKA</sequence>
<accession>A0AAV6YBI6</accession>
<evidence type="ECO:0000256" key="2">
    <source>
        <dbReference type="ARBA" id="ARBA00008274"/>
    </source>
</evidence>
<keyword evidence="8 9" id="KW-0472">Membrane</keyword>
<gene>
    <name evidence="10" type="ORF">BUALT_Bualt01G0154400</name>
</gene>
<keyword evidence="7" id="KW-0811">Translocation</keyword>
<dbReference type="Proteomes" id="UP000826271">
    <property type="component" value="Unassembled WGS sequence"/>
</dbReference>
<evidence type="ECO:0000313" key="10">
    <source>
        <dbReference type="EMBL" id="KAG8391115.1"/>
    </source>
</evidence>
<keyword evidence="4 9" id="KW-0812">Transmembrane</keyword>
<dbReference type="PANTHER" id="PTHR37247">
    <property type="entry name" value="TRANSMEMBRANE PROTEIN"/>
    <property type="match status" value="1"/>
</dbReference>
<name>A0AAV6YBI6_9LAMI</name>
<comment type="similarity">
    <text evidence="2">Belongs to the SecE/SEC61-gamma family.</text>
</comment>
<dbReference type="GO" id="GO:0006886">
    <property type="term" value="P:intracellular protein transport"/>
    <property type="evidence" value="ECO:0007669"/>
    <property type="project" value="InterPro"/>
</dbReference>
<dbReference type="GO" id="GO:0006605">
    <property type="term" value="P:protein targeting"/>
    <property type="evidence" value="ECO:0007669"/>
    <property type="project" value="InterPro"/>
</dbReference>
<evidence type="ECO:0000313" key="11">
    <source>
        <dbReference type="Proteomes" id="UP000826271"/>
    </source>
</evidence>
<evidence type="ECO:0000256" key="4">
    <source>
        <dbReference type="ARBA" id="ARBA00022692"/>
    </source>
</evidence>
<evidence type="ECO:0000256" key="8">
    <source>
        <dbReference type="ARBA" id="ARBA00023136"/>
    </source>
</evidence>
<dbReference type="PANTHER" id="PTHR37247:SF1">
    <property type="entry name" value="TRANSMEMBRANE PROTEIN"/>
    <property type="match status" value="1"/>
</dbReference>
<dbReference type="EMBL" id="WHWC01000001">
    <property type="protein sequence ID" value="KAG8391115.1"/>
    <property type="molecule type" value="Genomic_DNA"/>
</dbReference>
<dbReference type="AlphaFoldDB" id="A0AAV6YBI6"/>
<evidence type="ECO:0000256" key="5">
    <source>
        <dbReference type="ARBA" id="ARBA00022927"/>
    </source>
</evidence>
<evidence type="ECO:0000256" key="6">
    <source>
        <dbReference type="ARBA" id="ARBA00022989"/>
    </source>
</evidence>
<keyword evidence="11" id="KW-1185">Reference proteome</keyword>
<evidence type="ECO:0000256" key="1">
    <source>
        <dbReference type="ARBA" id="ARBA00004370"/>
    </source>
</evidence>
<evidence type="ECO:0008006" key="12">
    <source>
        <dbReference type="Google" id="ProtNLM"/>
    </source>
</evidence>
<keyword evidence="6 9" id="KW-1133">Transmembrane helix</keyword>
<feature type="transmembrane region" description="Helical" evidence="9">
    <location>
        <begin position="180"/>
        <end position="207"/>
    </location>
</feature>
<evidence type="ECO:0000256" key="7">
    <source>
        <dbReference type="ARBA" id="ARBA00023010"/>
    </source>
</evidence>
<comment type="subcellular location">
    <subcellularLocation>
        <location evidence="1">Membrane</location>
    </subcellularLocation>
</comment>
<dbReference type="Gene3D" id="1.20.5.1030">
    <property type="entry name" value="Preprotein translocase secy subunit"/>
    <property type="match status" value="1"/>
</dbReference>
<evidence type="ECO:0000256" key="9">
    <source>
        <dbReference type="SAM" id="Phobius"/>
    </source>
</evidence>
<evidence type="ECO:0000256" key="3">
    <source>
        <dbReference type="ARBA" id="ARBA00022448"/>
    </source>
</evidence>
<keyword evidence="5" id="KW-0653">Protein transport</keyword>
<dbReference type="Pfam" id="PF00584">
    <property type="entry name" value="SecE"/>
    <property type="match status" value="1"/>
</dbReference>
<dbReference type="InterPro" id="IPR038379">
    <property type="entry name" value="SecE_sf"/>
</dbReference>
<proteinExistence type="inferred from homology"/>
<protein>
    <recommendedName>
        <fullName evidence="12">Preprotein translocase subunit SecE</fullName>
    </recommendedName>
</protein>
<dbReference type="InterPro" id="IPR001901">
    <property type="entry name" value="Translocase_SecE/Sec61-g"/>
</dbReference>